<feature type="region of interest" description="Disordered" evidence="1">
    <location>
        <begin position="241"/>
        <end position="315"/>
    </location>
</feature>
<dbReference type="AlphaFoldDB" id="A0A1F6F070"/>
<protein>
    <submittedName>
        <fullName evidence="2">Uncharacterized protein</fullName>
    </submittedName>
</protein>
<name>A0A1F6F070_9BACT</name>
<feature type="region of interest" description="Disordered" evidence="1">
    <location>
        <begin position="153"/>
        <end position="218"/>
    </location>
</feature>
<sequence>MRRRQRTKRLQLTAPVVALLAVTFLVSAGLGMAGFSIVSRTGQVAAAAAGQGECEPEYQKCLKANPKQKDKCENEFQQCVLINRECVYTKEAPAGGKDNFACNKNADCQIHCTESWTSNKKGSGSLVCCKGGAKHVNPCRDEVDGKCVSGPYKGVPKDQAQPPLDGKDKGKEGGGMPKMPEMPKGGEGKPPPKDSGKEAKDQDCQKNPSAPECSKQANKPGYCGIPGATFVTSFFSSKCSEDTSRMQASSTTKDLEGARIEQALKELASGPKAPSSPNSEPSDALPMYKWSGDIKRAEDPRRATAQEPPPAPSQGITQLVTESTFAVPDLPQTPLTQENRTVLQATLDALKNSIVSLLNLLVPGN</sequence>
<feature type="compositionally biased region" description="Basic and acidic residues" evidence="1">
    <location>
        <begin position="292"/>
        <end position="304"/>
    </location>
</feature>
<accession>A0A1F6F070</accession>
<dbReference type="EMBL" id="MFLZ01000039">
    <property type="protein sequence ID" value="OGG79213.1"/>
    <property type="molecule type" value="Genomic_DNA"/>
</dbReference>
<gene>
    <name evidence="2" type="ORF">A3A39_03880</name>
</gene>
<feature type="compositionally biased region" description="Basic and acidic residues" evidence="1">
    <location>
        <begin position="253"/>
        <end position="264"/>
    </location>
</feature>
<evidence type="ECO:0000313" key="3">
    <source>
        <dbReference type="Proteomes" id="UP000177372"/>
    </source>
</evidence>
<proteinExistence type="predicted"/>
<evidence type="ECO:0000256" key="1">
    <source>
        <dbReference type="SAM" id="MobiDB-lite"/>
    </source>
</evidence>
<organism evidence="2 3">
    <name type="scientific">Candidatus Kaiserbacteria bacterium RIFCSPLOWO2_01_FULL_54_13</name>
    <dbReference type="NCBI Taxonomy" id="1798512"/>
    <lineage>
        <taxon>Bacteria</taxon>
        <taxon>Candidatus Kaiseribacteriota</taxon>
    </lineage>
</organism>
<dbReference type="Proteomes" id="UP000177372">
    <property type="component" value="Unassembled WGS sequence"/>
</dbReference>
<dbReference type="STRING" id="1798512.A3A39_03880"/>
<feature type="compositionally biased region" description="Basic and acidic residues" evidence="1">
    <location>
        <begin position="184"/>
        <end position="204"/>
    </location>
</feature>
<comment type="caution">
    <text evidence="2">The sequence shown here is derived from an EMBL/GenBank/DDBJ whole genome shotgun (WGS) entry which is preliminary data.</text>
</comment>
<reference evidence="2 3" key="1">
    <citation type="journal article" date="2016" name="Nat. Commun.">
        <title>Thousands of microbial genomes shed light on interconnected biogeochemical processes in an aquifer system.</title>
        <authorList>
            <person name="Anantharaman K."/>
            <person name="Brown C.T."/>
            <person name="Hug L.A."/>
            <person name="Sharon I."/>
            <person name="Castelle C.J."/>
            <person name="Probst A.J."/>
            <person name="Thomas B.C."/>
            <person name="Singh A."/>
            <person name="Wilkins M.J."/>
            <person name="Karaoz U."/>
            <person name="Brodie E.L."/>
            <person name="Williams K.H."/>
            <person name="Hubbard S.S."/>
            <person name="Banfield J.F."/>
        </authorList>
    </citation>
    <scope>NUCLEOTIDE SEQUENCE [LARGE SCALE GENOMIC DNA]</scope>
</reference>
<evidence type="ECO:0000313" key="2">
    <source>
        <dbReference type="EMBL" id="OGG79213.1"/>
    </source>
</evidence>